<evidence type="ECO:0000313" key="2">
    <source>
        <dbReference type="EMBL" id="RHN79632.1"/>
    </source>
</evidence>
<organism evidence="2">
    <name type="scientific">Medicago truncatula</name>
    <name type="common">Barrel medic</name>
    <name type="synonym">Medicago tribuloides</name>
    <dbReference type="NCBI Taxonomy" id="3880"/>
    <lineage>
        <taxon>Eukaryota</taxon>
        <taxon>Viridiplantae</taxon>
        <taxon>Streptophyta</taxon>
        <taxon>Embryophyta</taxon>
        <taxon>Tracheophyta</taxon>
        <taxon>Spermatophyta</taxon>
        <taxon>Magnoliopsida</taxon>
        <taxon>eudicotyledons</taxon>
        <taxon>Gunneridae</taxon>
        <taxon>Pentapetalae</taxon>
        <taxon>rosids</taxon>
        <taxon>fabids</taxon>
        <taxon>Fabales</taxon>
        <taxon>Fabaceae</taxon>
        <taxon>Papilionoideae</taxon>
        <taxon>50 kb inversion clade</taxon>
        <taxon>NPAAA clade</taxon>
        <taxon>Hologalegina</taxon>
        <taxon>IRL clade</taxon>
        <taxon>Trifolieae</taxon>
        <taxon>Medicago</taxon>
    </lineage>
</organism>
<keyword evidence="1" id="KW-0472">Membrane</keyword>
<dbReference type="Proteomes" id="UP000265566">
    <property type="component" value="Chromosome 1"/>
</dbReference>
<proteinExistence type="predicted"/>
<dbReference type="EMBL" id="PSQE01000001">
    <property type="protein sequence ID" value="RHN79632.1"/>
    <property type="molecule type" value="Genomic_DNA"/>
</dbReference>
<comment type="caution">
    <text evidence="2">The sequence shown here is derived from an EMBL/GenBank/DDBJ whole genome shotgun (WGS) entry which is preliminary data.</text>
</comment>
<accession>A0A396JQA9</accession>
<name>A0A396JQA9_MEDTR</name>
<gene>
    <name evidence="2" type="ORF">MtrunA17_Chr1g0179431</name>
</gene>
<dbReference type="Gramene" id="rna3449">
    <property type="protein sequence ID" value="RHN79632.1"/>
    <property type="gene ID" value="gene3449"/>
</dbReference>
<evidence type="ECO:0000256" key="1">
    <source>
        <dbReference type="SAM" id="Phobius"/>
    </source>
</evidence>
<keyword evidence="1" id="KW-0812">Transmembrane</keyword>
<dbReference type="AlphaFoldDB" id="A0A396JQA9"/>
<keyword evidence="1" id="KW-1133">Transmembrane helix</keyword>
<reference evidence="2" key="1">
    <citation type="journal article" date="2018" name="Nat. Plants">
        <title>Whole-genome landscape of Medicago truncatula symbiotic genes.</title>
        <authorList>
            <person name="Pecrix Y."/>
            <person name="Gamas P."/>
            <person name="Carrere S."/>
        </authorList>
    </citation>
    <scope>NUCLEOTIDE SEQUENCE</scope>
    <source>
        <tissue evidence="2">Leaves</tissue>
    </source>
</reference>
<feature type="transmembrane region" description="Helical" evidence="1">
    <location>
        <begin position="27"/>
        <end position="51"/>
    </location>
</feature>
<evidence type="ECO:0008006" key="3">
    <source>
        <dbReference type="Google" id="ProtNLM"/>
    </source>
</evidence>
<protein>
    <recommendedName>
        <fullName evidence="3">Transmembrane protein</fullName>
    </recommendedName>
</protein>
<sequence>MNITVWCMTLIPKVVNNGQGRCCIKDFAISVVIDVALQIVIVAVILVDLVISELTQLNVEKYGARSSNLGPCISYAMFLPTDLSLRGRDIYILYPLKRTYIFYIKTIVQKSNSYYNCGAIPSK</sequence>